<dbReference type="EMBL" id="JACOPP010000047">
    <property type="protein sequence ID" value="MBC5735223.1"/>
    <property type="molecule type" value="Genomic_DNA"/>
</dbReference>
<evidence type="ECO:0000313" key="2">
    <source>
        <dbReference type="Proteomes" id="UP000661435"/>
    </source>
</evidence>
<proteinExistence type="predicted"/>
<gene>
    <name evidence="1" type="ORF">H8S57_16115</name>
</gene>
<keyword evidence="2" id="KW-1185">Reference proteome</keyword>
<evidence type="ECO:0000313" key="1">
    <source>
        <dbReference type="EMBL" id="MBC5735223.1"/>
    </source>
</evidence>
<protein>
    <submittedName>
        <fullName evidence="1">Uncharacterized protein</fullName>
    </submittedName>
</protein>
<dbReference type="RefSeq" id="WP_186908987.1">
    <property type="nucleotide sequence ID" value="NZ_JACOPP010000047.1"/>
</dbReference>
<dbReference type="Proteomes" id="UP000661435">
    <property type="component" value="Unassembled WGS sequence"/>
</dbReference>
<accession>A0A8J6J7N7</accession>
<organism evidence="1 2">
    <name type="scientific">Lawsonibacter hominis</name>
    <dbReference type="NCBI Taxonomy" id="2763053"/>
    <lineage>
        <taxon>Bacteria</taxon>
        <taxon>Bacillati</taxon>
        <taxon>Bacillota</taxon>
        <taxon>Clostridia</taxon>
        <taxon>Eubacteriales</taxon>
        <taxon>Oscillospiraceae</taxon>
        <taxon>Lawsonibacter</taxon>
    </lineage>
</organism>
<name>A0A8J6J7N7_9FIRM</name>
<sequence length="116" mass="12916">MDIVRAKELLSALADGIDPFTGELLPQNHVCNQPEMIRAFHEVLNAVPSISKKKSLPRNAGKPWTDIEEEKLLDEFDSGMTTSAIAKEHGRSRGAIESRLADLGKIADTYFNRKPR</sequence>
<dbReference type="AlphaFoldDB" id="A0A8J6J7N7"/>
<comment type="caution">
    <text evidence="1">The sequence shown here is derived from an EMBL/GenBank/DDBJ whole genome shotgun (WGS) entry which is preliminary data.</text>
</comment>
<reference evidence="1" key="1">
    <citation type="submission" date="2020-08" db="EMBL/GenBank/DDBJ databases">
        <title>Genome public.</title>
        <authorList>
            <person name="Liu C."/>
            <person name="Sun Q."/>
        </authorList>
    </citation>
    <scope>NUCLEOTIDE SEQUENCE</scope>
    <source>
        <strain evidence="1">NSJ-51</strain>
    </source>
</reference>